<dbReference type="InterPro" id="IPR001834">
    <property type="entry name" value="CBR-like"/>
</dbReference>
<feature type="binding site" evidence="6">
    <location>
        <position position="183"/>
    </location>
    <ligand>
        <name>FAD</name>
        <dbReference type="ChEBI" id="CHEBI:57692"/>
    </ligand>
</feature>
<accession>A0A0N5A2U2</accession>
<name>A0A0N5A2U2_PARTI</name>
<dbReference type="GO" id="GO:0090524">
    <property type="term" value="F:cytochrome-b5 reductase activity, acting on NADH"/>
    <property type="evidence" value="ECO:0007669"/>
    <property type="project" value="UniProtKB-EC"/>
</dbReference>
<dbReference type="Gene3D" id="3.40.50.80">
    <property type="entry name" value="Nucleotide-binding domain of ferredoxin-NADP reductase (FNR) module"/>
    <property type="match status" value="1"/>
</dbReference>
<dbReference type="Pfam" id="PF00970">
    <property type="entry name" value="FAD_binding_6"/>
    <property type="match status" value="1"/>
</dbReference>
<feature type="binding site" evidence="6">
    <location>
        <position position="98"/>
    </location>
    <ligand>
        <name>FAD</name>
        <dbReference type="ChEBI" id="CHEBI:57692"/>
    </ligand>
</feature>
<evidence type="ECO:0000256" key="5">
    <source>
        <dbReference type="ARBA" id="ARBA00023027"/>
    </source>
</evidence>
<dbReference type="InterPro" id="IPR017927">
    <property type="entry name" value="FAD-bd_FR_type"/>
</dbReference>
<dbReference type="InterPro" id="IPR039261">
    <property type="entry name" value="FNR_nucleotide-bd"/>
</dbReference>
<evidence type="ECO:0000256" key="7">
    <source>
        <dbReference type="RuleBase" id="RU361226"/>
    </source>
</evidence>
<reference evidence="11" key="1">
    <citation type="submission" date="2017-02" db="UniProtKB">
        <authorList>
            <consortium name="WormBaseParasite"/>
        </authorList>
    </citation>
    <scope>IDENTIFICATION</scope>
</reference>
<keyword evidence="8" id="KW-0472">Membrane</keyword>
<keyword evidence="2 6" id="KW-0285">Flavoprotein</keyword>
<dbReference type="InterPro" id="IPR017938">
    <property type="entry name" value="Riboflavin_synthase-like_b-brl"/>
</dbReference>
<dbReference type="PRINTS" id="PR00371">
    <property type="entry name" value="FPNCR"/>
</dbReference>
<evidence type="ECO:0000259" key="9">
    <source>
        <dbReference type="PROSITE" id="PS51384"/>
    </source>
</evidence>
<dbReference type="WBParaSite" id="PTRK_0001595600.1">
    <property type="protein sequence ID" value="PTRK_0001595600.1"/>
    <property type="gene ID" value="PTRK_0001595600"/>
</dbReference>
<dbReference type="Pfam" id="PF00175">
    <property type="entry name" value="NAD_binding_1"/>
    <property type="match status" value="1"/>
</dbReference>
<feature type="binding site" evidence="6">
    <location>
        <position position="115"/>
    </location>
    <ligand>
        <name>FAD</name>
        <dbReference type="ChEBI" id="CHEBI:57692"/>
    </ligand>
</feature>
<dbReference type="AlphaFoldDB" id="A0A0N5A2U2"/>
<sequence>MSRCMKVATTVVVTSSIIGYLLWRYFSKKKQNVLFDSKNPTNKHVLLIESNNKIAHNVKRMRIVLPEKEMISGLEPGQHISIQARLEGIEQSLRVRFYTPVTDLKQPGFIDIIYKEYPINENNKNLGAFSRYLSSKDVGDSVIVSGPYGFITYLSNGYFNIKTQKKTIQFSNLYMIAGGSGITPMYQLIKCILRDKNDKTNITLLYSNKKKDDIILRDKLEGFKDKYHNKFNFINTLTQVSNEEEWNGERGRINEVMIKKYAPSVNKNDVFVLICGPKEMCVSAKKISTQLGYKNIYCF</sequence>
<dbReference type="Proteomes" id="UP000038045">
    <property type="component" value="Unplaced"/>
</dbReference>
<keyword evidence="4 7" id="KW-0560">Oxidoreductase</keyword>
<dbReference type="InterPro" id="IPR001709">
    <property type="entry name" value="Flavoprot_Pyr_Nucl_cyt_Rdtase"/>
</dbReference>
<dbReference type="InterPro" id="IPR001433">
    <property type="entry name" value="OxRdtase_FAD/NAD-bd"/>
</dbReference>
<feature type="domain" description="FAD-binding FR-type" evidence="9">
    <location>
        <begin position="41"/>
        <end position="154"/>
    </location>
</feature>
<evidence type="ECO:0000256" key="2">
    <source>
        <dbReference type="ARBA" id="ARBA00022630"/>
    </source>
</evidence>
<proteinExistence type="inferred from homology"/>
<keyword evidence="3 6" id="KW-0274">FAD</keyword>
<organism evidence="10 11">
    <name type="scientific">Parastrongyloides trichosuri</name>
    <name type="common">Possum-specific nematode worm</name>
    <dbReference type="NCBI Taxonomy" id="131310"/>
    <lineage>
        <taxon>Eukaryota</taxon>
        <taxon>Metazoa</taxon>
        <taxon>Ecdysozoa</taxon>
        <taxon>Nematoda</taxon>
        <taxon>Chromadorea</taxon>
        <taxon>Rhabditida</taxon>
        <taxon>Tylenchina</taxon>
        <taxon>Panagrolaimomorpha</taxon>
        <taxon>Strongyloidoidea</taxon>
        <taxon>Strongyloididae</taxon>
        <taxon>Parastrongyloides</taxon>
    </lineage>
</organism>
<dbReference type="PROSITE" id="PS51384">
    <property type="entry name" value="FAD_FR"/>
    <property type="match status" value="1"/>
</dbReference>
<dbReference type="PRINTS" id="PR00406">
    <property type="entry name" value="CYTB5RDTASE"/>
</dbReference>
<feature type="transmembrane region" description="Helical" evidence="8">
    <location>
        <begin position="7"/>
        <end position="26"/>
    </location>
</feature>
<dbReference type="PANTHER" id="PTHR19370">
    <property type="entry name" value="NADH-CYTOCHROME B5 REDUCTASE"/>
    <property type="match status" value="1"/>
</dbReference>
<evidence type="ECO:0000313" key="11">
    <source>
        <dbReference type="WBParaSite" id="PTRK_0001595600.1"/>
    </source>
</evidence>
<evidence type="ECO:0000256" key="8">
    <source>
        <dbReference type="SAM" id="Phobius"/>
    </source>
</evidence>
<feature type="binding site" evidence="6">
    <location>
        <position position="113"/>
    </location>
    <ligand>
        <name>FAD</name>
        <dbReference type="ChEBI" id="CHEBI:57692"/>
    </ligand>
</feature>
<evidence type="ECO:0000256" key="4">
    <source>
        <dbReference type="ARBA" id="ARBA00023002"/>
    </source>
</evidence>
<evidence type="ECO:0000256" key="3">
    <source>
        <dbReference type="ARBA" id="ARBA00022827"/>
    </source>
</evidence>
<keyword evidence="10" id="KW-1185">Reference proteome</keyword>
<dbReference type="InterPro" id="IPR008333">
    <property type="entry name" value="Cbr1-like_FAD-bd_dom"/>
</dbReference>
<evidence type="ECO:0000256" key="6">
    <source>
        <dbReference type="PIRSR" id="PIRSR601834-1"/>
    </source>
</evidence>
<dbReference type="Gene3D" id="2.40.30.10">
    <property type="entry name" value="Translation factors"/>
    <property type="match status" value="1"/>
</dbReference>
<dbReference type="SUPFAM" id="SSF52343">
    <property type="entry name" value="Ferredoxin reductase-like, C-terminal NADP-linked domain"/>
    <property type="match status" value="1"/>
</dbReference>
<keyword evidence="8" id="KW-0812">Transmembrane</keyword>
<comment type="cofactor">
    <cofactor evidence="1 6 7">
        <name>FAD</name>
        <dbReference type="ChEBI" id="CHEBI:57692"/>
    </cofactor>
</comment>
<dbReference type="STRING" id="131310.A0A0N5A2U2"/>
<dbReference type="EC" id="1.6.2.2" evidence="7"/>
<evidence type="ECO:0000256" key="1">
    <source>
        <dbReference type="ARBA" id="ARBA00001974"/>
    </source>
</evidence>
<feature type="binding site" evidence="6">
    <location>
        <position position="130"/>
    </location>
    <ligand>
        <name>FAD</name>
        <dbReference type="ChEBI" id="CHEBI:57692"/>
    </ligand>
</feature>
<dbReference type="CDD" id="cd06183">
    <property type="entry name" value="cyt_b5_reduct_like"/>
    <property type="match status" value="1"/>
</dbReference>
<keyword evidence="8" id="KW-1133">Transmembrane helix</keyword>
<keyword evidence="5 7" id="KW-0520">NAD</keyword>
<protein>
    <recommendedName>
        <fullName evidence="7">NADH-cytochrome b5 reductase</fullName>
        <ecNumber evidence="7">1.6.2.2</ecNumber>
    </recommendedName>
</protein>
<comment type="catalytic activity">
    <reaction evidence="7">
        <text>2 Fe(III)-[cytochrome b5] + NADH = 2 Fe(II)-[cytochrome b5] + NAD(+) + H(+)</text>
        <dbReference type="Rhea" id="RHEA:46680"/>
        <dbReference type="Rhea" id="RHEA-COMP:10438"/>
        <dbReference type="Rhea" id="RHEA-COMP:10439"/>
        <dbReference type="ChEBI" id="CHEBI:15378"/>
        <dbReference type="ChEBI" id="CHEBI:29033"/>
        <dbReference type="ChEBI" id="CHEBI:29034"/>
        <dbReference type="ChEBI" id="CHEBI:57540"/>
        <dbReference type="ChEBI" id="CHEBI:57945"/>
        <dbReference type="EC" id="1.6.2.2"/>
    </reaction>
</comment>
<feature type="binding site" evidence="6">
    <location>
        <position position="96"/>
    </location>
    <ligand>
        <name>FAD</name>
        <dbReference type="ChEBI" id="CHEBI:57692"/>
    </ligand>
</feature>
<dbReference type="SUPFAM" id="SSF63380">
    <property type="entry name" value="Riboflavin synthase domain-like"/>
    <property type="match status" value="1"/>
</dbReference>
<comment type="similarity">
    <text evidence="7">Belongs to the flavoprotein pyridine nucleotide cytochrome reductase family.</text>
</comment>
<evidence type="ECO:0000313" key="10">
    <source>
        <dbReference type="Proteomes" id="UP000038045"/>
    </source>
</evidence>